<keyword evidence="3" id="KW-0285">Flavoprotein</keyword>
<dbReference type="EMBL" id="JARBHA010000015">
    <property type="protein sequence ID" value="KAJ9680383.1"/>
    <property type="molecule type" value="Genomic_DNA"/>
</dbReference>
<feature type="signal peptide" evidence="8">
    <location>
        <begin position="1"/>
        <end position="23"/>
    </location>
</feature>
<dbReference type="GO" id="GO:0071949">
    <property type="term" value="F:FAD binding"/>
    <property type="evidence" value="ECO:0007669"/>
    <property type="project" value="InterPro"/>
</dbReference>
<evidence type="ECO:0000259" key="9">
    <source>
        <dbReference type="PROSITE" id="PS51387"/>
    </source>
</evidence>
<evidence type="ECO:0000256" key="5">
    <source>
        <dbReference type="ARBA" id="ARBA00022827"/>
    </source>
</evidence>
<dbReference type="SUPFAM" id="SSF56176">
    <property type="entry name" value="FAD-binding/transporter-associated domain-like"/>
    <property type="match status" value="1"/>
</dbReference>
<dbReference type="InterPro" id="IPR036318">
    <property type="entry name" value="FAD-bd_PCMH-like_sf"/>
</dbReference>
<evidence type="ECO:0000256" key="8">
    <source>
        <dbReference type="SAM" id="SignalP"/>
    </source>
</evidence>
<dbReference type="PANTHER" id="PTHR32448">
    <property type="entry name" value="OS08G0158400 PROTEIN"/>
    <property type="match status" value="1"/>
</dbReference>
<evidence type="ECO:0000256" key="4">
    <source>
        <dbReference type="ARBA" id="ARBA00022729"/>
    </source>
</evidence>
<dbReference type="InterPro" id="IPR016167">
    <property type="entry name" value="FAD-bd_PCMH_sub1"/>
</dbReference>
<dbReference type="Pfam" id="PF01565">
    <property type="entry name" value="FAD_binding_4"/>
    <property type="match status" value="1"/>
</dbReference>
<name>A0AA38Z1I3_VITRO</name>
<evidence type="ECO:0000256" key="6">
    <source>
        <dbReference type="ARBA" id="ARBA00023157"/>
    </source>
</evidence>
<sequence length="257" mass="28161">MMASSFDLLSSLLSILLFSVSSASLDSVPDFLQCLSDYSPPFDPISEAIYTPQNSSFSDVLQSYIRNLRFMTLKTPKPLVIVAAKRESHVQATVMCAKTHGLEIRIRSGGHDYKGLSYVSSIPFVVFDLFNLWYISIDIANETGWVQAGISLGELYYGIAEKSNVHGFPVGLCPTLGTGSHFTEGGYGTMMRKYGLSVDNIMDAQLVDVNGRSLDRESMGDNLFWAIKGGGAANFGAVLSWKINLVWVPKTVTVFKV</sequence>
<accession>A0AA38Z1I3</accession>
<gene>
    <name evidence="10" type="ORF">PVL29_019647</name>
</gene>
<keyword evidence="5" id="KW-0274">FAD</keyword>
<proteinExistence type="inferred from homology"/>
<dbReference type="FunFam" id="3.30.43.10:FF:000004">
    <property type="entry name" value="Berberine bridge enzyme-like 15"/>
    <property type="match status" value="1"/>
</dbReference>
<dbReference type="Gene3D" id="3.30.43.10">
    <property type="entry name" value="Uridine Diphospho-n-acetylenolpyruvylglucosamine Reductase, domain 2"/>
    <property type="match status" value="1"/>
</dbReference>
<dbReference type="AlphaFoldDB" id="A0AA38Z1I3"/>
<dbReference type="Gene3D" id="3.30.465.10">
    <property type="match status" value="1"/>
</dbReference>
<keyword evidence="11" id="KW-1185">Reference proteome</keyword>
<dbReference type="InterPro" id="IPR006094">
    <property type="entry name" value="Oxid_FAD_bind_N"/>
</dbReference>
<comment type="caution">
    <text evidence="10">The sequence shown here is derived from an EMBL/GenBank/DDBJ whole genome shotgun (WGS) entry which is preliminary data.</text>
</comment>
<dbReference type="InterPro" id="IPR016169">
    <property type="entry name" value="FAD-bd_PCMH_sub2"/>
</dbReference>
<evidence type="ECO:0000256" key="2">
    <source>
        <dbReference type="ARBA" id="ARBA00005466"/>
    </source>
</evidence>
<dbReference type="InterPro" id="IPR016166">
    <property type="entry name" value="FAD-bd_PCMH"/>
</dbReference>
<reference evidence="10 11" key="1">
    <citation type="journal article" date="2023" name="BMC Biotechnol.">
        <title>Vitis rotundifolia cv Carlos genome sequencing.</title>
        <authorList>
            <person name="Huff M."/>
            <person name="Hulse-Kemp A."/>
            <person name="Scheffler B."/>
            <person name="Youngblood R."/>
            <person name="Simpson S."/>
            <person name="Babiker E."/>
            <person name="Staton M."/>
        </authorList>
    </citation>
    <scope>NUCLEOTIDE SEQUENCE [LARGE SCALE GENOMIC DNA]</scope>
    <source>
        <tissue evidence="10">Leaf</tissue>
    </source>
</reference>
<evidence type="ECO:0000313" key="10">
    <source>
        <dbReference type="EMBL" id="KAJ9680383.1"/>
    </source>
</evidence>
<organism evidence="10 11">
    <name type="scientific">Vitis rotundifolia</name>
    <name type="common">Muscadine grape</name>
    <dbReference type="NCBI Taxonomy" id="103349"/>
    <lineage>
        <taxon>Eukaryota</taxon>
        <taxon>Viridiplantae</taxon>
        <taxon>Streptophyta</taxon>
        <taxon>Embryophyta</taxon>
        <taxon>Tracheophyta</taxon>
        <taxon>Spermatophyta</taxon>
        <taxon>Magnoliopsida</taxon>
        <taxon>eudicotyledons</taxon>
        <taxon>Gunneridae</taxon>
        <taxon>Pentapetalae</taxon>
        <taxon>rosids</taxon>
        <taxon>Vitales</taxon>
        <taxon>Vitaceae</taxon>
        <taxon>Viteae</taxon>
        <taxon>Vitis</taxon>
    </lineage>
</organism>
<feature type="domain" description="FAD-binding PCMH-type" evidence="9">
    <location>
        <begin position="74"/>
        <end position="248"/>
    </location>
</feature>
<evidence type="ECO:0000313" key="11">
    <source>
        <dbReference type="Proteomes" id="UP001168098"/>
    </source>
</evidence>
<protein>
    <recommendedName>
        <fullName evidence="9">FAD-binding PCMH-type domain-containing protein</fullName>
    </recommendedName>
</protein>
<dbReference type="Proteomes" id="UP001168098">
    <property type="component" value="Unassembled WGS sequence"/>
</dbReference>
<evidence type="ECO:0000256" key="3">
    <source>
        <dbReference type="ARBA" id="ARBA00022630"/>
    </source>
</evidence>
<evidence type="ECO:0000256" key="1">
    <source>
        <dbReference type="ARBA" id="ARBA00001974"/>
    </source>
</evidence>
<keyword evidence="4 8" id="KW-0732">Signal</keyword>
<feature type="chain" id="PRO_5041281883" description="FAD-binding PCMH-type domain-containing protein" evidence="8">
    <location>
        <begin position="24"/>
        <end position="257"/>
    </location>
</feature>
<evidence type="ECO:0000256" key="7">
    <source>
        <dbReference type="ARBA" id="ARBA00023180"/>
    </source>
</evidence>
<dbReference type="PROSITE" id="PS51387">
    <property type="entry name" value="FAD_PCMH"/>
    <property type="match status" value="1"/>
</dbReference>
<comment type="similarity">
    <text evidence="2">Belongs to the oxygen-dependent FAD-linked oxidoreductase family.</text>
</comment>
<keyword evidence="6" id="KW-1015">Disulfide bond</keyword>
<keyword evidence="7" id="KW-0325">Glycoprotein</keyword>
<comment type="cofactor">
    <cofactor evidence="1">
        <name>FAD</name>
        <dbReference type="ChEBI" id="CHEBI:57692"/>
    </cofactor>
</comment>